<reference evidence="1 2" key="1">
    <citation type="submission" date="2020-07" db="EMBL/GenBank/DDBJ databases">
        <title>Genomic Encyclopedia of Type Strains, Phase IV (KMG-V): Genome sequencing to study the core and pangenomes of soil and plant-associated prokaryotes.</title>
        <authorList>
            <person name="Whitman W."/>
        </authorList>
    </citation>
    <scope>NUCLEOTIDE SEQUENCE [LARGE SCALE GENOMIC DNA]</scope>
    <source>
        <strain evidence="1 2">M8UP22</strain>
    </source>
</reference>
<evidence type="ECO:0008006" key="3">
    <source>
        <dbReference type="Google" id="ProtNLM"/>
    </source>
</evidence>
<dbReference type="Pfam" id="PF06718">
    <property type="entry name" value="DUF1203"/>
    <property type="match status" value="1"/>
</dbReference>
<comment type="caution">
    <text evidence="1">The sequence shown here is derived from an EMBL/GenBank/DDBJ whole genome shotgun (WGS) entry which is preliminary data.</text>
</comment>
<name>A0A852VB08_9BACT</name>
<dbReference type="AlphaFoldDB" id="A0A852VB08"/>
<sequence>MSELRIVAVASDLAQKVRESRLSPGYGHPVTAKVATGHGPCRHCLRPFVIGQEVRLLFTLNTFDGVAPIPQPGPVFIHEAECERYAEQAGYPEELLPFGAVIDGYDADQIVRRRETVTDGSQPAVIEQLMRDPMVRYVIVRDGKAGCYDFRVERREGS</sequence>
<dbReference type="PIRSF" id="PIRSF034110">
    <property type="entry name" value="DUF1203"/>
    <property type="match status" value="1"/>
</dbReference>
<evidence type="ECO:0000313" key="1">
    <source>
        <dbReference type="EMBL" id="NYF90083.1"/>
    </source>
</evidence>
<accession>A0A852VB08</accession>
<proteinExistence type="predicted"/>
<protein>
    <recommendedName>
        <fullName evidence="3">DUF1203 domain-containing protein</fullName>
    </recommendedName>
</protein>
<gene>
    <name evidence="1" type="ORF">HDF08_002150</name>
</gene>
<dbReference type="Proteomes" id="UP000564385">
    <property type="component" value="Unassembled WGS sequence"/>
</dbReference>
<dbReference type="EMBL" id="JACCCU010000001">
    <property type="protein sequence ID" value="NYF90083.1"/>
    <property type="molecule type" value="Genomic_DNA"/>
</dbReference>
<dbReference type="InterPro" id="IPR009593">
    <property type="entry name" value="DUF1203"/>
</dbReference>
<evidence type="ECO:0000313" key="2">
    <source>
        <dbReference type="Proteomes" id="UP000564385"/>
    </source>
</evidence>
<organism evidence="1 2">
    <name type="scientific">Tunturiibacter lichenicola</name>
    <dbReference type="NCBI Taxonomy" id="2051959"/>
    <lineage>
        <taxon>Bacteria</taxon>
        <taxon>Pseudomonadati</taxon>
        <taxon>Acidobacteriota</taxon>
        <taxon>Terriglobia</taxon>
        <taxon>Terriglobales</taxon>
        <taxon>Acidobacteriaceae</taxon>
        <taxon>Tunturiibacter</taxon>
    </lineage>
</organism>